<feature type="compositionally biased region" description="Polar residues" evidence="7">
    <location>
        <begin position="269"/>
        <end position="283"/>
    </location>
</feature>
<dbReference type="Pfam" id="PF12697">
    <property type="entry name" value="Abhydrolase_6"/>
    <property type="match status" value="1"/>
</dbReference>
<dbReference type="InterPro" id="IPR000073">
    <property type="entry name" value="AB_hydrolase_1"/>
</dbReference>
<dbReference type="PRINTS" id="PR00412">
    <property type="entry name" value="EPOXHYDRLASE"/>
</dbReference>
<evidence type="ECO:0000256" key="6">
    <source>
        <dbReference type="PIRSR" id="PIRSR022950-1"/>
    </source>
</evidence>
<dbReference type="EC" id="3.1.1.-" evidence="5"/>
<evidence type="ECO:0000256" key="1">
    <source>
        <dbReference type="ARBA" id="ARBA00008645"/>
    </source>
</evidence>
<dbReference type="Proteomes" id="UP000515163">
    <property type="component" value="Unplaced"/>
</dbReference>
<dbReference type="InterPro" id="IPR029058">
    <property type="entry name" value="AB_hydrolase_fold"/>
</dbReference>
<organism evidence="9 10">
    <name type="scientific">Actinia tenebrosa</name>
    <name type="common">Australian red waratah sea anemone</name>
    <dbReference type="NCBI Taxonomy" id="6105"/>
    <lineage>
        <taxon>Eukaryota</taxon>
        <taxon>Metazoa</taxon>
        <taxon>Cnidaria</taxon>
        <taxon>Anthozoa</taxon>
        <taxon>Hexacorallia</taxon>
        <taxon>Actiniaria</taxon>
        <taxon>Actiniidae</taxon>
        <taxon>Actinia</taxon>
    </lineage>
</organism>
<dbReference type="RefSeq" id="XP_031555798.1">
    <property type="nucleotide sequence ID" value="XM_031699938.1"/>
</dbReference>
<dbReference type="GeneID" id="116292593"/>
<evidence type="ECO:0000256" key="3">
    <source>
        <dbReference type="ARBA" id="ARBA00022801"/>
    </source>
</evidence>
<comment type="function">
    <text evidence="5">Demethylates proteins that have been reversibly carboxymethylated.</text>
</comment>
<dbReference type="InterPro" id="IPR000639">
    <property type="entry name" value="Epox_hydrolase-like"/>
</dbReference>
<reference evidence="10" key="1">
    <citation type="submission" date="2025-08" db="UniProtKB">
        <authorList>
            <consortium name="RefSeq"/>
        </authorList>
    </citation>
    <scope>IDENTIFICATION</scope>
    <source>
        <tissue evidence="10">Tentacle</tissue>
    </source>
</reference>
<dbReference type="OrthoDB" id="194865at2759"/>
<evidence type="ECO:0000256" key="2">
    <source>
        <dbReference type="ARBA" id="ARBA00022487"/>
    </source>
</evidence>
<proteinExistence type="inferred from homology"/>
<feature type="active site" evidence="6">
    <location>
        <position position="149"/>
    </location>
</feature>
<name>A0A6P8HLH5_ACTTE</name>
<dbReference type="InParanoid" id="A0A6P8HLH5"/>
<dbReference type="PANTHER" id="PTHR14189">
    <property type="entry name" value="PROTEIN PHOSPHATASE METHYLESTERASE-1 RELATED"/>
    <property type="match status" value="1"/>
</dbReference>
<sequence>MSDIHCEALKKRIGIPPLPSRAGQPGGVGGGKRKRDYSPLSWDHFFDRKDDVKVNDKDTFRVYKSGDQGPLLLVLHGGGHSALSWALFTESVTSLCICQVLAVDMRGHGDTHTEDNVDLSADVLAKDIGDLIQSMYGDRPPPILLIGHSMGGAIAVHVGVQNFLPSVVGLAVIDVVEGTALDALSSMQNFLKGRPQSFKSIEQGIEWSIRSGQVHNVKSARISMVGQLIRCDGNSNKPDLVQPAIHIAHTTDTIKEEDEENADEPGQPQAKNQKQSTSNNSGSFVPEKSEECWKWRIDLSKTEQFWEGWFVDMSKLFLSCTVPKLLLLAGIDRLDRELTIGQMQGKFEMQVLPHCGHCVHEDAPDKVAEVIASFLLRYKLTEAKGNFERHFPAC</sequence>
<protein>
    <recommendedName>
        <fullName evidence="5">Protein phosphatase methylesterase 1</fullName>
        <shortName evidence="5">PME-1</shortName>
        <ecNumber evidence="5">3.1.1.-</ecNumber>
    </recommendedName>
</protein>
<dbReference type="InterPro" id="IPR016812">
    <property type="entry name" value="PPase_methylesterase_euk"/>
</dbReference>
<feature type="region of interest" description="Disordered" evidence="7">
    <location>
        <begin position="255"/>
        <end position="286"/>
    </location>
</feature>
<accession>A0A6P8HLH5</accession>
<dbReference type="FunCoup" id="A0A6P8HLH5">
    <property type="interactions" value="2376"/>
</dbReference>
<evidence type="ECO:0000313" key="10">
    <source>
        <dbReference type="RefSeq" id="XP_031555798.1"/>
    </source>
</evidence>
<dbReference type="KEGG" id="aten:116292593"/>
<evidence type="ECO:0000256" key="7">
    <source>
        <dbReference type="SAM" id="MobiDB-lite"/>
    </source>
</evidence>
<dbReference type="Gene3D" id="3.40.50.1820">
    <property type="entry name" value="alpha/beta hydrolase"/>
    <property type="match status" value="1"/>
</dbReference>
<comment type="similarity">
    <text evidence="1 5">Belongs to the AB hydrolase superfamily.</text>
</comment>
<keyword evidence="9" id="KW-1185">Reference proteome</keyword>
<dbReference type="AlphaFoldDB" id="A0A6P8HLH5"/>
<evidence type="ECO:0000256" key="4">
    <source>
        <dbReference type="ARBA" id="ARBA00049203"/>
    </source>
</evidence>
<dbReference type="SUPFAM" id="SSF53474">
    <property type="entry name" value="alpha/beta-Hydrolases"/>
    <property type="match status" value="1"/>
</dbReference>
<gene>
    <name evidence="10" type="primary">LOC116292593</name>
</gene>
<feature type="region of interest" description="Disordered" evidence="7">
    <location>
        <begin position="15"/>
        <end position="35"/>
    </location>
</feature>
<feature type="active site" evidence="6">
    <location>
        <position position="174"/>
    </location>
</feature>
<keyword evidence="2 5" id="KW-0719">Serine esterase</keyword>
<evidence type="ECO:0000256" key="5">
    <source>
        <dbReference type="PIRNR" id="PIRNR022950"/>
    </source>
</evidence>
<dbReference type="PIRSF" id="PIRSF022950">
    <property type="entry name" value="PPase_methylesterase_euk"/>
    <property type="match status" value="1"/>
</dbReference>
<evidence type="ECO:0000313" key="9">
    <source>
        <dbReference type="Proteomes" id="UP000515163"/>
    </source>
</evidence>
<dbReference type="GO" id="GO:0051723">
    <property type="term" value="F:protein methylesterase activity"/>
    <property type="evidence" value="ECO:0007669"/>
    <property type="project" value="UniProtKB-EC"/>
</dbReference>
<comment type="catalytic activity">
    <reaction evidence="4">
        <text>[phosphatase 2A protein]-C-terminal L-leucine methyl ester + H2O = [phosphatase 2A protein]-C-terminal L-leucine + methanol + H(+)</text>
        <dbReference type="Rhea" id="RHEA:48548"/>
        <dbReference type="Rhea" id="RHEA-COMP:12134"/>
        <dbReference type="Rhea" id="RHEA-COMP:12135"/>
        <dbReference type="ChEBI" id="CHEBI:15377"/>
        <dbReference type="ChEBI" id="CHEBI:15378"/>
        <dbReference type="ChEBI" id="CHEBI:17790"/>
        <dbReference type="ChEBI" id="CHEBI:90516"/>
        <dbReference type="ChEBI" id="CHEBI:90517"/>
        <dbReference type="EC" id="3.1.1.89"/>
    </reaction>
</comment>
<feature type="active site" evidence="6">
    <location>
        <position position="357"/>
    </location>
</feature>
<keyword evidence="3 5" id="KW-0378">Hydrolase</keyword>
<feature type="domain" description="AB hydrolase-1" evidence="8">
    <location>
        <begin position="72"/>
        <end position="370"/>
    </location>
</feature>
<dbReference type="PANTHER" id="PTHR14189:SF0">
    <property type="entry name" value="PROTEIN PHOSPHATASE METHYLESTERASE 1"/>
    <property type="match status" value="1"/>
</dbReference>
<evidence type="ECO:0000259" key="8">
    <source>
        <dbReference type="Pfam" id="PF12697"/>
    </source>
</evidence>